<feature type="transmembrane region" description="Helical" evidence="1">
    <location>
        <begin position="7"/>
        <end position="25"/>
    </location>
</feature>
<dbReference type="RefSeq" id="XP_025401245.1">
    <property type="nucleotide sequence ID" value="XM_025538684.1"/>
</dbReference>
<dbReference type="VEuPathDB" id="FungiDB:BO70DRAFT_215641"/>
<keyword evidence="1" id="KW-0812">Transmembrane</keyword>
<keyword evidence="3" id="KW-1185">Reference proteome</keyword>
<evidence type="ECO:0000256" key="1">
    <source>
        <dbReference type="SAM" id="Phobius"/>
    </source>
</evidence>
<proteinExistence type="predicted"/>
<dbReference type="GeneID" id="37060921"/>
<feature type="transmembrane region" description="Helical" evidence="1">
    <location>
        <begin position="45"/>
        <end position="63"/>
    </location>
</feature>
<evidence type="ECO:0000313" key="3">
    <source>
        <dbReference type="Proteomes" id="UP000247233"/>
    </source>
</evidence>
<sequence>MHLPGCCLVVLSTLMYMLALLTTGWYRPWPATHSFTHAPGDYIPIYSYTVGEGVLLGTVCISNQSSIRMGMGMDDSTQKKKQHGMAFIPAIPTRRSSSSTDVGSPSATLFLFPRPLQPAEGQVSKGDRRRSPAIRPRLLILPFPVRI</sequence>
<dbReference type="Proteomes" id="UP000247233">
    <property type="component" value="Unassembled WGS sequence"/>
</dbReference>
<name>A0A317WKV1_9EURO</name>
<accession>A0A317WKV1</accession>
<dbReference type="AlphaFoldDB" id="A0A317WKV1"/>
<keyword evidence="1" id="KW-0472">Membrane</keyword>
<evidence type="ECO:0000313" key="2">
    <source>
        <dbReference type="EMBL" id="PWY87013.1"/>
    </source>
</evidence>
<protein>
    <submittedName>
        <fullName evidence="2">Uncharacterized protein</fullName>
    </submittedName>
</protein>
<dbReference type="EMBL" id="MSFL01000007">
    <property type="protein sequence ID" value="PWY87013.1"/>
    <property type="molecule type" value="Genomic_DNA"/>
</dbReference>
<reference evidence="2 3" key="1">
    <citation type="submission" date="2016-12" db="EMBL/GenBank/DDBJ databases">
        <title>The genomes of Aspergillus section Nigri reveals drivers in fungal speciation.</title>
        <authorList>
            <consortium name="DOE Joint Genome Institute"/>
            <person name="Vesth T.C."/>
            <person name="Nybo J."/>
            <person name="Theobald S."/>
            <person name="Brandl J."/>
            <person name="Frisvad J.C."/>
            <person name="Nielsen K.F."/>
            <person name="Lyhne E.K."/>
            <person name="Kogle M.E."/>
            <person name="Kuo A."/>
            <person name="Riley R."/>
            <person name="Clum A."/>
            <person name="Nolan M."/>
            <person name="Lipzen A."/>
            <person name="Salamov A."/>
            <person name="Henrissat B."/>
            <person name="Wiebenga A."/>
            <person name="De Vries R.P."/>
            <person name="Grigoriev I.V."/>
            <person name="Mortensen U.H."/>
            <person name="Andersen M.R."/>
            <person name="Baker S.E."/>
        </authorList>
    </citation>
    <scope>NUCLEOTIDE SEQUENCE [LARGE SCALE GENOMIC DNA]</scope>
    <source>
        <strain evidence="2 3">CBS 117.55</strain>
    </source>
</reference>
<keyword evidence="1" id="KW-1133">Transmembrane helix</keyword>
<organism evidence="2 3">
    <name type="scientific">Aspergillus heteromorphus CBS 117.55</name>
    <dbReference type="NCBI Taxonomy" id="1448321"/>
    <lineage>
        <taxon>Eukaryota</taxon>
        <taxon>Fungi</taxon>
        <taxon>Dikarya</taxon>
        <taxon>Ascomycota</taxon>
        <taxon>Pezizomycotina</taxon>
        <taxon>Eurotiomycetes</taxon>
        <taxon>Eurotiomycetidae</taxon>
        <taxon>Eurotiales</taxon>
        <taxon>Aspergillaceae</taxon>
        <taxon>Aspergillus</taxon>
        <taxon>Aspergillus subgen. Circumdati</taxon>
    </lineage>
</organism>
<comment type="caution">
    <text evidence="2">The sequence shown here is derived from an EMBL/GenBank/DDBJ whole genome shotgun (WGS) entry which is preliminary data.</text>
</comment>
<gene>
    <name evidence="2" type="ORF">BO70DRAFT_215641</name>
</gene>